<dbReference type="PANTHER" id="PTHR42827:SF1">
    <property type="entry name" value="IRON-SULFUR CLUSTER-BINDING PROTEIN"/>
    <property type="match status" value="1"/>
</dbReference>
<keyword evidence="2" id="KW-1185">Reference proteome</keyword>
<dbReference type="EMBL" id="JWHR01000050">
    <property type="protein sequence ID" value="KHS58077.1"/>
    <property type="molecule type" value="Genomic_DNA"/>
</dbReference>
<gene>
    <name evidence="1" type="ORF">QX51_04740</name>
</gene>
<dbReference type="STRING" id="1577792.QX51_04740"/>
<dbReference type="RefSeq" id="WP_039678750.1">
    <property type="nucleotide sequence ID" value="NZ_JAWGXO010000024.1"/>
</dbReference>
<sequence>MKDLIKNYIVDFVKEYEKRDDISTSWRLPLVGFADANHEDIMHIRDCTFEEHLMPTDVLEDPTIIIAYFVPFTKDIADSNIDGDLASEKWTLAYQETNEMFIKLNNHVIKRIEEMGYKAEVCKEAGNFKKDILKSKWSHRHIARVAGLGTFGINNMLITEEGCCGRYFTIVTNLPVSPDKPLEEENCLYKRSGSCLVCVKRCFSGALNENNYDRFKCYETCMKSFNKYEKLYGNNKYKIGNPKGGSEVCGKCVVNLPCSFKQP</sequence>
<name>A0A0B3W6N5_9FIRM</name>
<dbReference type="PANTHER" id="PTHR42827">
    <property type="entry name" value="IRON-SULFUR CLUSTER-BINDING PROTEIN-RELATED"/>
    <property type="match status" value="1"/>
</dbReference>
<organism evidence="1 2">
    <name type="scientific">Terrisporobacter othiniensis</name>
    <dbReference type="NCBI Taxonomy" id="1577792"/>
    <lineage>
        <taxon>Bacteria</taxon>
        <taxon>Bacillati</taxon>
        <taxon>Bacillota</taxon>
        <taxon>Clostridia</taxon>
        <taxon>Peptostreptococcales</taxon>
        <taxon>Peptostreptococcaceae</taxon>
        <taxon>Terrisporobacter</taxon>
    </lineage>
</organism>
<dbReference type="OrthoDB" id="9784571at2"/>
<protein>
    <submittedName>
        <fullName evidence="1">(Fe-S)-binding protein</fullName>
    </submittedName>
</protein>
<comment type="caution">
    <text evidence="1">The sequence shown here is derived from an EMBL/GenBank/DDBJ whole genome shotgun (WGS) entry which is preliminary data.</text>
</comment>
<evidence type="ECO:0000313" key="1">
    <source>
        <dbReference type="EMBL" id="KHS58077.1"/>
    </source>
</evidence>
<dbReference type="AlphaFoldDB" id="A0A0B3W6N5"/>
<dbReference type="Proteomes" id="UP000031189">
    <property type="component" value="Unassembled WGS sequence"/>
</dbReference>
<evidence type="ECO:0000313" key="2">
    <source>
        <dbReference type="Proteomes" id="UP000031189"/>
    </source>
</evidence>
<reference evidence="1 2" key="1">
    <citation type="submission" date="2014-12" db="EMBL/GenBank/DDBJ databases">
        <title>Draft genome sequence of Terrisporobacter sp. 08-306576, isolated from the blood culture of a bacteremia patient.</title>
        <authorList>
            <person name="Lund L.C."/>
            <person name="Sydenham T.V."/>
            <person name="Hogh S.V."/>
            <person name="Skov M.N."/>
            <person name="Kemp M."/>
            <person name="Justesen U.S."/>
        </authorList>
    </citation>
    <scope>NUCLEOTIDE SEQUENCE [LARGE SCALE GENOMIC DNA]</scope>
    <source>
        <strain evidence="1 2">08-306576</strain>
    </source>
</reference>
<accession>A0A0B3W6N5</accession>
<proteinExistence type="predicted"/>